<dbReference type="Gene3D" id="3.90.550.10">
    <property type="entry name" value="Spore Coat Polysaccharide Biosynthesis Protein SpsA, Chain A"/>
    <property type="match status" value="1"/>
</dbReference>
<protein>
    <recommendedName>
        <fullName evidence="3">Glycosyltransferase</fullName>
    </recommendedName>
</protein>
<sequence length="304" mass="35230">MKINAIIVIYNCSIEKSVSIDSIFKANVGNVELNLLIWNNGREVLKEQDIKKYLEKCRQNNFSTAIYQDIRNISLSKIYNHLIDESHYNFISILDQDTELNYDFFQNIIKNSTYDIICPEVYLSNKGNVKSSPVYNKSNINTDFVDVGDFNARSIFTCTSGITLSLGLIKSIRDKYGFVFNETYAFYWADHDLFERLRAFEFIKGMCVGKISHDMSGVGNEFKKMKEPTKLEHGYGKILRRVYNDNKSGLLQNFTYAIKFSIREKYSIKSSMKIIQCALFKEHPRSKNKISKEIKPTHQLLKTG</sequence>
<evidence type="ECO:0000313" key="1">
    <source>
        <dbReference type="EMBL" id="KGA39434.1"/>
    </source>
</evidence>
<name>A0ABR4VJH5_9GAMM</name>
<dbReference type="InterPro" id="IPR029044">
    <property type="entry name" value="Nucleotide-diphossugar_trans"/>
</dbReference>
<evidence type="ECO:0008006" key="3">
    <source>
        <dbReference type="Google" id="ProtNLM"/>
    </source>
</evidence>
<proteinExistence type="predicted"/>
<keyword evidence="2" id="KW-1185">Reference proteome</keyword>
<accession>A0ABR4VJH5</accession>
<dbReference type="Proteomes" id="UP000029447">
    <property type="component" value="Unassembled WGS sequence"/>
</dbReference>
<evidence type="ECO:0000313" key="2">
    <source>
        <dbReference type="Proteomes" id="UP000029447"/>
    </source>
</evidence>
<gene>
    <name evidence="1" type="ORF">KU75_22725</name>
</gene>
<comment type="caution">
    <text evidence="1">The sequence shown here is derived from an EMBL/GenBank/DDBJ whole genome shotgun (WGS) entry which is preliminary data.</text>
</comment>
<reference evidence="1 2" key="1">
    <citation type="submission" date="2014-08" db="EMBL/GenBank/DDBJ databases">
        <title>Genome sequences of NCPPB Pectobacterium isolates.</title>
        <authorList>
            <person name="Glover R.H."/>
            <person name="Sapp M."/>
            <person name="Elphinstone J."/>
        </authorList>
    </citation>
    <scope>NUCLEOTIDE SEQUENCE [LARGE SCALE GENOMIC DNA]</scope>
    <source>
        <strain evidence="1 2">NCPPB3841</strain>
    </source>
</reference>
<dbReference type="EMBL" id="JQOF01000036">
    <property type="protein sequence ID" value="KGA39434.1"/>
    <property type="molecule type" value="Genomic_DNA"/>
</dbReference>
<dbReference type="SUPFAM" id="SSF53448">
    <property type="entry name" value="Nucleotide-diphospho-sugar transferases"/>
    <property type="match status" value="1"/>
</dbReference>
<organism evidence="1 2">
    <name type="scientific">Pectobacterium odoriferum</name>
    <dbReference type="NCBI Taxonomy" id="78398"/>
    <lineage>
        <taxon>Bacteria</taxon>
        <taxon>Pseudomonadati</taxon>
        <taxon>Pseudomonadota</taxon>
        <taxon>Gammaproteobacteria</taxon>
        <taxon>Enterobacterales</taxon>
        <taxon>Pectobacteriaceae</taxon>
        <taxon>Pectobacterium</taxon>
    </lineage>
</organism>